<keyword evidence="7 9" id="KW-0472">Membrane</keyword>
<dbReference type="RefSeq" id="WP_077291066.1">
    <property type="nucleotide sequence ID" value="NZ_CP019630.1"/>
</dbReference>
<evidence type="ECO:0000256" key="1">
    <source>
        <dbReference type="ARBA" id="ARBA00004429"/>
    </source>
</evidence>
<evidence type="ECO:0000259" key="10">
    <source>
        <dbReference type="Pfam" id="PF04290"/>
    </source>
</evidence>
<evidence type="ECO:0000256" key="7">
    <source>
        <dbReference type="ARBA" id="ARBA00023136"/>
    </source>
</evidence>
<comment type="subunit">
    <text evidence="9">The complex comprises the extracytoplasmic solute receptor protein and the two transmembrane proteins.</text>
</comment>
<feature type="transmembrane region" description="Helical" evidence="9">
    <location>
        <begin position="45"/>
        <end position="62"/>
    </location>
</feature>
<organism evidence="11 12">
    <name type="scientific">Roseibium algicola</name>
    <dbReference type="NCBI Taxonomy" id="2857014"/>
    <lineage>
        <taxon>Bacteria</taxon>
        <taxon>Pseudomonadati</taxon>
        <taxon>Pseudomonadota</taxon>
        <taxon>Alphaproteobacteria</taxon>
        <taxon>Hyphomicrobiales</taxon>
        <taxon>Stappiaceae</taxon>
        <taxon>Roseibium</taxon>
    </lineage>
</organism>
<evidence type="ECO:0000256" key="5">
    <source>
        <dbReference type="ARBA" id="ARBA00022692"/>
    </source>
</evidence>
<evidence type="ECO:0000256" key="2">
    <source>
        <dbReference type="ARBA" id="ARBA00022448"/>
    </source>
</evidence>
<evidence type="ECO:0000256" key="9">
    <source>
        <dbReference type="RuleBase" id="RU369079"/>
    </source>
</evidence>
<reference evidence="11 12" key="1">
    <citation type="submission" date="2017-02" db="EMBL/GenBank/DDBJ databases">
        <authorList>
            <person name="Jeong S."/>
        </authorList>
    </citation>
    <scope>NUCLEOTIDE SEQUENCE [LARGE SCALE GENOMIC DNA]</scope>
    <source>
        <strain evidence="11 12">RMAR6-6</strain>
    </source>
</reference>
<comment type="function">
    <text evidence="9">Part of the tripartite ATP-independent periplasmic (TRAP) transport system.</text>
</comment>
<keyword evidence="3" id="KW-1003">Cell membrane</keyword>
<keyword evidence="4 9" id="KW-0997">Cell inner membrane</keyword>
<evidence type="ECO:0000313" key="12">
    <source>
        <dbReference type="Proteomes" id="UP000188174"/>
    </source>
</evidence>
<comment type="similarity">
    <text evidence="8 9">Belongs to the TRAP transporter small permease family.</text>
</comment>
<dbReference type="InterPro" id="IPR055348">
    <property type="entry name" value="DctQ"/>
</dbReference>
<keyword evidence="2 9" id="KW-0813">Transport</keyword>
<dbReference type="Pfam" id="PF04290">
    <property type="entry name" value="DctQ"/>
    <property type="match status" value="1"/>
</dbReference>
<evidence type="ECO:0000256" key="6">
    <source>
        <dbReference type="ARBA" id="ARBA00022989"/>
    </source>
</evidence>
<name>A0ABN4WX40_9HYPH</name>
<keyword evidence="12" id="KW-1185">Reference proteome</keyword>
<gene>
    <name evidence="11" type="ORF">B0E33_09780</name>
</gene>
<dbReference type="PANTHER" id="PTHR35011">
    <property type="entry name" value="2,3-DIKETO-L-GULONATE TRAP TRANSPORTER SMALL PERMEASE PROTEIN YIAM"/>
    <property type="match status" value="1"/>
</dbReference>
<dbReference type="InterPro" id="IPR007387">
    <property type="entry name" value="TRAP_DctQ"/>
</dbReference>
<proteinExistence type="inferred from homology"/>
<keyword evidence="6 9" id="KW-1133">Transmembrane helix</keyword>
<accession>A0ABN4WX40</accession>
<evidence type="ECO:0000313" key="11">
    <source>
        <dbReference type="EMBL" id="AQQ03842.1"/>
    </source>
</evidence>
<evidence type="ECO:0000256" key="3">
    <source>
        <dbReference type="ARBA" id="ARBA00022475"/>
    </source>
</evidence>
<feature type="domain" description="Tripartite ATP-independent periplasmic transporters DctQ component" evidence="10">
    <location>
        <begin position="22"/>
        <end position="148"/>
    </location>
</feature>
<dbReference type="Proteomes" id="UP000188174">
    <property type="component" value="Chromosome"/>
</dbReference>
<feature type="transmembrane region" description="Helical" evidence="9">
    <location>
        <begin position="124"/>
        <end position="145"/>
    </location>
</feature>
<feature type="transmembrane region" description="Helical" evidence="9">
    <location>
        <begin position="83"/>
        <end position="104"/>
    </location>
</feature>
<feature type="transmembrane region" description="Helical" evidence="9">
    <location>
        <begin position="12"/>
        <end position="33"/>
    </location>
</feature>
<comment type="subcellular location">
    <subcellularLocation>
        <location evidence="1 9">Cell inner membrane</location>
        <topology evidence="1 9">Multi-pass membrane protein</topology>
    </subcellularLocation>
</comment>
<sequence length="165" mass="18406">MFTKLDRWVAYCATWAFFALGVILVIEVVARYFFNSPTIWVEEVARLLFVWSVFSGAAFLFRDGDHISVTILTDNLDHPKRKVFYLLSLLFVMFSASVTLYASVPLAVSSLSSGKTTGSMLDMPSWPFDLALPIAMFLVVVRTIIELGKCLSGGDLPLKSDTPEH</sequence>
<dbReference type="EMBL" id="CP019630">
    <property type="protein sequence ID" value="AQQ03842.1"/>
    <property type="molecule type" value="Genomic_DNA"/>
</dbReference>
<keyword evidence="5 9" id="KW-0812">Transmembrane</keyword>
<evidence type="ECO:0000256" key="4">
    <source>
        <dbReference type="ARBA" id="ARBA00022519"/>
    </source>
</evidence>
<evidence type="ECO:0000256" key="8">
    <source>
        <dbReference type="ARBA" id="ARBA00038436"/>
    </source>
</evidence>
<protein>
    <recommendedName>
        <fullName evidence="9">TRAP transporter small permease protein</fullName>
    </recommendedName>
</protein>